<evidence type="ECO:0000256" key="2">
    <source>
        <dbReference type="ARBA" id="ARBA00005369"/>
    </source>
</evidence>
<comment type="caution">
    <text evidence="8">The sequence shown here is derived from an EMBL/GenBank/DDBJ whole genome shotgun (WGS) entry which is preliminary data.</text>
</comment>
<dbReference type="CDD" id="cd02440">
    <property type="entry name" value="AdoMet_MTases"/>
    <property type="match status" value="1"/>
</dbReference>
<evidence type="ECO:0000256" key="5">
    <source>
        <dbReference type="ARBA" id="ARBA00022603"/>
    </source>
</evidence>
<evidence type="ECO:0000313" key="8">
    <source>
        <dbReference type="EMBL" id="KAJ8308905.1"/>
    </source>
</evidence>
<gene>
    <name evidence="8" type="ORF">KUTeg_013779</name>
</gene>
<keyword evidence="4" id="KW-0963">Cytoplasm</keyword>
<proteinExistence type="inferred from homology"/>
<name>A0ABQ9EYI1_TEGGR</name>
<keyword evidence="7" id="KW-0949">S-adenosyl-L-methionine</keyword>
<dbReference type="PROSITE" id="PS01279">
    <property type="entry name" value="PCMT"/>
    <property type="match status" value="1"/>
</dbReference>
<keyword evidence="5" id="KW-0489">Methyltransferase</keyword>
<dbReference type="EMBL" id="JARBDR010000657">
    <property type="protein sequence ID" value="KAJ8308905.1"/>
    <property type="molecule type" value="Genomic_DNA"/>
</dbReference>
<keyword evidence="9" id="KW-1185">Reference proteome</keyword>
<dbReference type="PANTHER" id="PTHR11579:SF0">
    <property type="entry name" value="PROTEIN-L-ISOASPARTATE(D-ASPARTATE) O-METHYLTRANSFERASE"/>
    <property type="match status" value="1"/>
</dbReference>
<reference evidence="8 9" key="1">
    <citation type="submission" date="2022-12" db="EMBL/GenBank/DDBJ databases">
        <title>Chromosome-level genome of Tegillarca granosa.</title>
        <authorList>
            <person name="Kim J."/>
        </authorList>
    </citation>
    <scope>NUCLEOTIDE SEQUENCE [LARGE SCALE GENOMIC DNA]</scope>
    <source>
        <strain evidence="8">Teg-2019</strain>
        <tissue evidence="8">Adductor muscle</tissue>
    </source>
</reference>
<dbReference type="Gene3D" id="3.40.50.150">
    <property type="entry name" value="Vaccinia Virus protein VP39"/>
    <property type="match status" value="1"/>
</dbReference>
<organism evidence="8 9">
    <name type="scientific">Tegillarca granosa</name>
    <name type="common">Malaysian cockle</name>
    <name type="synonym">Anadara granosa</name>
    <dbReference type="NCBI Taxonomy" id="220873"/>
    <lineage>
        <taxon>Eukaryota</taxon>
        <taxon>Metazoa</taxon>
        <taxon>Spiralia</taxon>
        <taxon>Lophotrochozoa</taxon>
        <taxon>Mollusca</taxon>
        <taxon>Bivalvia</taxon>
        <taxon>Autobranchia</taxon>
        <taxon>Pteriomorphia</taxon>
        <taxon>Arcoida</taxon>
        <taxon>Arcoidea</taxon>
        <taxon>Arcidae</taxon>
        <taxon>Tegillarca</taxon>
    </lineage>
</organism>
<evidence type="ECO:0000256" key="6">
    <source>
        <dbReference type="ARBA" id="ARBA00022679"/>
    </source>
</evidence>
<evidence type="ECO:0000256" key="1">
    <source>
        <dbReference type="ARBA" id="ARBA00004496"/>
    </source>
</evidence>
<dbReference type="PANTHER" id="PTHR11579">
    <property type="entry name" value="PROTEIN-L-ISOASPARTATE O-METHYLTRANSFERASE"/>
    <property type="match status" value="1"/>
</dbReference>
<evidence type="ECO:0000256" key="3">
    <source>
        <dbReference type="ARBA" id="ARBA00011890"/>
    </source>
</evidence>
<evidence type="ECO:0000313" key="9">
    <source>
        <dbReference type="Proteomes" id="UP001217089"/>
    </source>
</evidence>
<accession>A0ABQ9EYI1</accession>
<evidence type="ECO:0000256" key="4">
    <source>
        <dbReference type="ARBA" id="ARBA00022490"/>
    </source>
</evidence>
<comment type="similarity">
    <text evidence="2">Belongs to the methyltransferase superfamily. L-isoaspartyl/D-aspartyl protein methyltransferase family.</text>
</comment>
<keyword evidence="6" id="KW-0808">Transferase</keyword>
<dbReference type="Pfam" id="PF01135">
    <property type="entry name" value="PCMT"/>
    <property type="match status" value="1"/>
</dbReference>
<dbReference type="Proteomes" id="UP001217089">
    <property type="component" value="Unassembled WGS sequence"/>
</dbReference>
<dbReference type="SUPFAM" id="SSF53335">
    <property type="entry name" value="S-adenosyl-L-methionine-dependent methyltransferases"/>
    <property type="match status" value="1"/>
</dbReference>
<dbReference type="InterPro" id="IPR029063">
    <property type="entry name" value="SAM-dependent_MTases_sf"/>
</dbReference>
<dbReference type="EC" id="2.1.1.77" evidence="3"/>
<evidence type="ECO:0000256" key="7">
    <source>
        <dbReference type="ARBA" id="ARBA00022691"/>
    </source>
</evidence>
<dbReference type="InterPro" id="IPR000682">
    <property type="entry name" value="PCMT"/>
</dbReference>
<sequence>MIVLFVSVPVQPHAHALELLADHLYEGAKALDVGSGSGYLTACMAHLVGSQGKAIGIDHIEEIVTDSVKNVNKDKVSLPLLQSGQMKLIYGDGREGYAPEAPYDAIHVGAAAKEIPEELKKQLKPGGRLIIPVGPQGGNQHLKQIDKLEDGTLKETNLMGVIYVPLTSKDKQWPRWH</sequence>
<protein>
    <recommendedName>
        <fullName evidence="3">protein-L-isoaspartate(D-aspartate) O-methyltransferase</fullName>
        <ecNumber evidence="3">2.1.1.77</ecNumber>
    </recommendedName>
</protein>
<comment type="subcellular location">
    <subcellularLocation>
        <location evidence="1">Cytoplasm</location>
    </subcellularLocation>
</comment>